<dbReference type="Gene3D" id="2.40.50.100">
    <property type="match status" value="1"/>
</dbReference>
<reference evidence="4 5" key="1">
    <citation type="journal article" date="2018" name="New Phytol.">
        <title>Phylogenomics of Endogonaceae and evolution of mycorrhizas within Mucoromycota.</title>
        <authorList>
            <person name="Chang Y."/>
            <person name="Desiro A."/>
            <person name="Na H."/>
            <person name="Sandor L."/>
            <person name="Lipzen A."/>
            <person name="Clum A."/>
            <person name="Barry K."/>
            <person name="Grigoriev I.V."/>
            <person name="Martin F.M."/>
            <person name="Stajich J.E."/>
            <person name="Smith M.E."/>
            <person name="Bonito G."/>
            <person name="Spatafora J.W."/>
        </authorList>
    </citation>
    <scope>NUCLEOTIDE SEQUENCE [LARGE SCALE GENOMIC DNA]</scope>
    <source>
        <strain evidence="4 5">GMNB39</strain>
    </source>
</reference>
<dbReference type="PANTHER" id="PTHR12686:SF8">
    <property type="entry name" value="EXOSOME COMPLEX COMPONENT CSL4"/>
    <property type="match status" value="1"/>
</dbReference>
<evidence type="ECO:0000256" key="2">
    <source>
        <dbReference type="ARBA" id="ARBA00022835"/>
    </source>
</evidence>
<gene>
    <name evidence="4" type="ORF">BC936DRAFT_142563</name>
</gene>
<dbReference type="Proteomes" id="UP000268093">
    <property type="component" value="Unassembled WGS sequence"/>
</dbReference>
<name>A0A433DEY9_9FUNG</name>
<dbReference type="GO" id="GO:0000176">
    <property type="term" value="C:nuclear exosome (RNase complex)"/>
    <property type="evidence" value="ECO:0007669"/>
    <property type="project" value="TreeGrafter"/>
</dbReference>
<proteinExistence type="predicted"/>
<feature type="domain" description="Exosome complex component N-terminal" evidence="3">
    <location>
        <begin position="7"/>
        <end position="42"/>
    </location>
</feature>
<protein>
    <recommendedName>
        <fullName evidence="3">Exosome complex component N-terminal domain-containing protein</fullName>
    </recommendedName>
</protein>
<comment type="subcellular location">
    <subcellularLocation>
        <location evidence="1">Nucleus</location>
        <location evidence="1">Nucleolus</location>
    </subcellularLocation>
</comment>
<evidence type="ECO:0000256" key="1">
    <source>
        <dbReference type="ARBA" id="ARBA00004604"/>
    </source>
</evidence>
<evidence type="ECO:0000313" key="5">
    <source>
        <dbReference type="Proteomes" id="UP000268093"/>
    </source>
</evidence>
<dbReference type="GO" id="GO:0005737">
    <property type="term" value="C:cytoplasm"/>
    <property type="evidence" value="ECO:0007669"/>
    <property type="project" value="TreeGrafter"/>
</dbReference>
<dbReference type="InterPro" id="IPR025721">
    <property type="entry name" value="Exosome_cplx_N_dom"/>
</dbReference>
<dbReference type="GO" id="GO:0005730">
    <property type="term" value="C:nucleolus"/>
    <property type="evidence" value="ECO:0007669"/>
    <property type="project" value="UniProtKB-SubCell"/>
</dbReference>
<organism evidence="4 5">
    <name type="scientific">Jimgerdemannia flammicorona</name>
    <dbReference type="NCBI Taxonomy" id="994334"/>
    <lineage>
        <taxon>Eukaryota</taxon>
        <taxon>Fungi</taxon>
        <taxon>Fungi incertae sedis</taxon>
        <taxon>Mucoromycota</taxon>
        <taxon>Mucoromycotina</taxon>
        <taxon>Endogonomycetes</taxon>
        <taxon>Endogonales</taxon>
        <taxon>Endogonaceae</taxon>
        <taxon>Jimgerdemannia</taxon>
    </lineage>
</organism>
<evidence type="ECO:0000313" key="4">
    <source>
        <dbReference type="EMBL" id="RUP49420.1"/>
    </source>
</evidence>
<evidence type="ECO:0000259" key="3">
    <source>
        <dbReference type="Pfam" id="PF14382"/>
    </source>
</evidence>
<dbReference type="InterPro" id="IPR039771">
    <property type="entry name" value="Csl4"/>
</dbReference>
<dbReference type="GO" id="GO:0006396">
    <property type="term" value="P:RNA processing"/>
    <property type="evidence" value="ECO:0007669"/>
    <property type="project" value="InterPro"/>
</dbReference>
<dbReference type="EMBL" id="RBNI01002318">
    <property type="protein sequence ID" value="RUP49420.1"/>
    <property type="molecule type" value="Genomic_DNA"/>
</dbReference>
<dbReference type="OrthoDB" id="440760at2759"/>
<dbReference type="Gene3D" id="2.40.50.140">
    <property type="entry name" value="Nucleic acid-binding proteins"/>
    <property type="match status" value="1"/>
</dbReference>
<dbReference type="AlphaFoldDB" id="A0A433DEY9"/>
<sequence>MAAAETVTPGQRLGHLQDYLPGPGTYARQGLLYASVVGVKQILETKGAKLPTMIVSRQKEQSVIPDVESIIIGKVVRVNPRFANVAIMVVGTTPCREDFQGIVRLTTGSVHVIVASNISPHYPSYTVFKISAQPRKTRSRSTTPSAPAISFALKSSRSVMPDLTTCRQRGTNWAFFLRQALQVRDHDPKLVAGDAMSQNEDY</sequence>
<comment type="caution">
    <text evidence="4">The sequence shown here is derived from an EMBL/GenBank/DDBJ whole genome shotgun (WGS) entry which is preliminary data.</text>
</comment>
<dbReference type="SUPFAM" id="SSF110324">
    <property type="entry name" value="Ribosomal L27 protein-like"/>
    <property type="match status" value="1"/>
</dbReference>
<accession>A0A433DEY9</accession>
<dbReference type="Pfam" id="PF14382">
    <property type="entry name" value="ECR1_N"/>
    <property type="match status" value="1"/>
</dbReference>
<keyword evidence="5" id="KW-1185">Reference proteome</keyword>
<dbReference type="PANTHER" id="PTHR12686">
    <property type="entry name" value="3'-5' EXORIBONUCLEASE CSL4-RELATED"/>
    <property type="match status" value="1"/>
</dbReference>
<keyword evidence="2" id="KW-0271">Exosome</keyword>
<dbReference type="InterPro" id="IPR012340">
    <property type="entry name" value="NA-bd_OB-fold"/>
</dbReference>